<dbReference type="EMBL" id="GBRH01233343">
    <property type="protein sequence ID" value="JAD64552.1"/>
    <property type="molecule type" value="Transcribed_RNA"/>
</dbReference>
<proteinExistence type="predicted"/>
<reference evidence="1" key="1">
    <citation type="submission" date="2014-09" db="EMBL/GenBank/DDBJ databases">
        <authorList>
            <person name="Magalhaes I.L.F."/>
            <person name="Oliveira U."/>
            <person name="Santos F.R."/>
            <person name="Vidigal T.H.D.A."/>
            <person name="Brescovit A.D."/>
            <person name="Santos A.J."/>
        </authorList>
    </citation>
    <scope>NUCLEOTIDE SEQUENCE</scope>
    <source>
        <tissue evidence="1">Shoot tissue taken approximately 20 cm above the soil surface</tissue>
    </source>
</reference>
<evidence type="ECO:0000313" key="1">
    <source>
        <dbReference type="EMBL" id="JAD64552.1"/>
    </source>
</evidence>
<dbReference type="PANTHER" id="PTHR45749">
    <property type="match status" value="1"/>
</dbReference>
<organism evidence="1">
    <name type="scientific">Arundo donax</name>
    <name type="common">Giant reed</name>
    <name type="synonym">Donax arundinaceus</name>
    <dbReference type="NCBI Taxonomy" id="35708"/>
    <lineage>
        <taxon>Eukaryota</taxon>
        <taxon>Viridiplantae</taxon>
        <taxon>Streptophyta</taxon>
        <taxon>Embryophyta</taxon>
        <taxon>Tracheophyta</taxon>
        <taxon>Spermatophyta</taxon>
        <taxon>Magnoliopsida</taxon>
        <taxon>Liliopsida</taxon>
        <taxon>Poales</taxon>
        <taxon>Poaceae</taxon>
        <taxon>PACMAD clade</taxon>
        <taxon>Arundinoideae</taxon>
        <taxon>Arundineae</taxon>
        <taxon>Arundo</taxon>
    </lineage>
</organism>
<accession>A0A0A9BZ69</accession>
<sequence>MTSPKIQKDLCKACAQNTTKAIIENLGDRHFSILVDDARDSSIKE</sequence>
<dbReference type="AlphaFoldDB" id="A0A0A9BZ69"/>
<protein>
    <recommendedName>
        <fullName evidence="2">DUF4371 domain-containing protein</fullName>
    </recommendedName>
</protein>
<evidence type="ECO:0008006" key="2">
    <source>
        <dbReference type="Google" id="ProtNLM"/>
    </source>
</evidence>
<dbReference type="PANTHER" id="PTHR45749:SF34">
    <property type="entry name" value="ZINC FINGER MYM-TYPE PROTEIN 1-LIKE"/>
    <property type="match status" value="1"/>
</dbReference>
<name>A0A0A9BZ69_ARUDO</name>
<reference evidence="1" key="2">
    <citation type="journal article" date="2015" name="Data Brief">
        <title>Shoot transcriptome of the giant reed, Arundo donax.</title>
        <authorList>
            <person name="Barrero R.A."/>
            <person name="Guerrero F.D."/>
            <person name="Moolhuijzen P."/>
            <person name="Goolsby J.A."/>
            <person name="Tidwell J."/>
            <person name="Bellgard S.E."/>
            <person name="Bellgard M.I."/>
        </authorList>
    </citation>
    <scope>NUCLEOTIDE SEQUENCE</scope>
    <source>
        <tissue evidence="1">Shoot tissue taken approximately 20 cm above the soil surface</tissue>
    </source>
</reference>